<evidence type="ECO:0000313" key="1">
    <source>
        <dbReference type="Ensembl" id="ENSSGRP00000102731.1"/>
    </source>
</evidence>
<dbReference type="Proteomes" id="UP000472262">
    <property type="component" value="Unassembled WGS sequence"/>
</dbReference>
<reference evidence="1" key="1">
    <citation type="submission" date="2025-08" db="UniProtKB">
        <authorList>
            <consortium name="Ensembl"/>
        </authorList>
    </citation>
    <scope>IDENTIFICATION</scope>
</reference>
<accession>A0A672SL02</accession>
<organism evidence="1 2">
    <name type="scientific">Sinocyclocheilus grahami</name>
    <name type="common">Dianchi golden-line fish</name>
    <name type="synonym">Barbus grahami</name>
    <dbReference type="NCBI Taxonomy" id="75366"/>
    <lineage>
        <taxon>Eukaryota</taxon>
        <taxon>Metazoa</taxon>
        <taxon>Chordata</taxon>
        <taxon>Craniata</taxon>
        <taxon>Vertebrata</taxon>
        <taxon>Euteleostomi</taxon>
        <taxon>Actinopterygii</taxon>
        <taxon>Neopterygii</taxon>
        <taxon>Teleostei</taxon>
        <taxon>Ostariophysi</taxon>
        <taxon>Cypriniformes</taxon>
        <taxon>Cyprinidae</taxon>
        <taxon>Cyprininae</taxon>
        <taxon>Sinocyclocheilus</taxon>
    </lineage>
</organism>
<protein>
    <submittedName>
        <fullName evidence="1">Matrix metallopeptidase 15a</fullName>
    </submittedName>
</protein>
<name>A0A672SL02_SINGR</name>
<dbReference type="Ensembl" id="ENSSGRT00000109235.1">
    <property type="protein sequence ID" value="ENSSGRP00000102731.1"/>
    <property type="gene ID" value="ENSSGRG00000051050.1"/>
</dbReference>
<dbReference type="AlphaFoldDB" id="A0A672SL02"/>
<reference evidence="1" key="2">
    <citation type="submission" date="2025-09" db="UniProtKB">
        <authorList>
            <consortium name="Ensembl"/>
        </authorList>
    </citation>
    <scope>IDENTIFICATION</scope>
</reference>
<proteinExistence type="predicted"/>
<keyword evidence="2" id="KW-1185">Reference proteome</keyword>
<evidence type="ECO:0000313" key="2">
    <source>
        <dbReference type="Proteomes" id="UP000472262"/>
    </source>
</evidence>
<sequence>NGLLSCHSCNSCVIRTGCSTHHRECEISQCCDPATCILSLRRTCKFAVGYFGDLCDQVDEEFFKYYNVAVEAVNLTNASCRVHRGEISGSSYFVLFAHTNGPKNIMHIAYSLMLMSDPPVYGNIVRDPVVQTEYKCIYTYIPFTSTPTIKLGDKIYVQIQVTEPEDFFHLRVNYEGSTVRYSFDMFQFECKTVSKREVVMDEQAQGLLSYGPIRWELFIITKAGI</sequence>